<comment type="caution">
    <text evidence="4">The sequence shown here is derived from an EMBL/GenBank/DDBJ whole genome shotgun (WGS) entry which is preliminary data.</text>
</comment>
<feature type="domain" description="Malonyl-CoA:ACP transacylase (MAT)" evidence="3">
    <location>
        <begin position="1"/>
        <end position="149"/>
    </location>
</feature>
<name>A0AAD8V0Q5_9PEZI</name>
<dbReference type="InterPro" id="IPR001227">
    <property type="entry name" value="Ac_transferase_dom_sf"/>
</dbReference>
<reference evidence="4" key="1">
    <citation type="submission" date="2021-06" db="EMBL/GenBank/DDBJ databases">
        <title>Comparative genomics, transcriptomics and evolutionary studies reveal genomic signatures of adaptation to plant cell wall in hemibiotrophic fungi.</title>
        <authorList>
            <consortium name="DOE Joint Genome Institute"/>
            <person name="Baroncelli R."/>
            <person name="Diaz J.F."/>
            <person name="Benocci T."/>
            <person name="Peng M."/>
            <person name="Battaglia E."/>
            <person name="Haridas S."/>
            <person name="Andreopoulos W."/>
            <person name="Labutti K."/>
            <person name="Pangilinan J."/>
            <person name="Floch G.L."/>
            <person name="Makela M.R."/>
            <person name="Henrissat B."/>
            <person name="Grigoriev I.V."/>
            <person name="Crouch J.A."/>
            <person name="De Vries R.P."/>
            <person name="Sukno S.A."/>
            <person name="Thon M.R."/>
        </authorList>
    </citation>
    <scope>NUCLEOTIDE SEQUENCE</scope>
    <source>
        <strain evidence="4">CBS 125086</strain>
    </source>
</reference>
<dbReference type="EMBL" id="JAHLJV010000091">
    <property type="protein sequence ID" value="KAK1573509.1"/>
    <property type="molecule type" value="Genomic_DNA"/>
</dbReference>
<dbReference type="Proteomes" id="UP001230504">
    <property type="component" value="Unassembled WGS sequence"/>
</dbReference>
<organism evidence="4 5">
    <name type="scientific">Colletotrichum navitas</name>
    <dbReference type="NCBI Taxonomy" id="681940"/>
    <lineage>
        <taxon>Eukaryota</taxon>
        <taxon>Fungi</taxon>
        <taxon>Dikarya</taxon>
        <taxon>Ascomycota</taxon>
        <taxon>Pezizomycotina</taxon>
        <taxon>Sordariomycetes</taxon>
        <taxon>Hypocreomycetidae</taxon>
        <taxon>Glomerellales</taxon>
        <taxon>Glomerellaceae</taxon>
        <taxon>Colletotrichum</taxon>
        <taxon>Colletotrichum graminicola species complex</taxon>
    </lineage>
</organism>
<dbReference type="SUPFAM" id="SSF52151">
    <property type="entry name" value="FabD/lysophospholipase-like"/>
    <property type="match status" value="1"/>
</dbReference>
<keyword evidence="4" id="KW-0808">Transferase</keyword>
<dbReference type="GeneID" id="85440000"/>
<dbReference type="InterPro" id="IPR014043">
    <property type="entry name" value="Acyl_transferase_dom"/>
</dbReference>
<protein>
    <submittedName>
        <fullName evidence="4">Acyl transferase/acyl hydrolase/lysophospholipase</fullName>
    </submittedName>
</protein>
<dbReference type="PANTHER" id="PTHR43775:SF29">
    <property type="entry name" value="ASPERFURANONE POLYKETIDE SYNTHASE AFOG-RELATED"/>
    <property type="match status" value="1"/>
</dbReference>
<dbReference type="PANTHER" id="PTHR43775">
    <property type="entry name" value="FATTY ACID SYNTHASE"/>
    <property type="match status" value="1"/>
</dbReference>
<keyword evidence="2" id="KW-0597">Phosphoprotein</keyword>
<evidence type="ECO:0000259" key="3">
    <source>
        <dbReference type="SMART" id="SM00827"/>
    </source>
</evidence>
<dbReference type="RefSeq" id="XP_060409126.1">
    <property type="nucleotide sequence ID" value="XM_060555760.1"/>
</dbReference>
<dbReference type="GO" id="GO:0044550">
    <property type="term" value="P:secondary metabolite biosynthetic process"/>
    <property type="evidence" value="ECO:0007669"/>
    <property type="project" value="TreeGrafter"/>
</dbReference>
<dbReference type="SMART" id="SM00827">
    <property type="entry name" value="PKS_AT"/>
    <property type="match status" value="1"/>
</dbReference>
<dbReference type="InterPro" id="IPR050091">
    <property type="entry name" value="PKS_NRPS_Biosynth_Enz"/>
</dbReference>
<keyword evidence="1" id="KW-0596">Phosphopantetheine</keyword>
<dbReference type="Pfam" id="PF00698">
    <property type="entry name" value="Acyl_transf_1"/>
    <property type="match status" value="1"/>
</dbReference>
<gene>
    <name evidence="4" type="ORF">LY79DRAFT_525676</name>
</gene>
<dbReference type="Gene3D" id="3.40.366.10">
    <property type="entry name" value="Malonyl-Coenzyme A Acyl Carrier Protein, domain 2"/>
    <property type="match status" value="1"/>
</dbReference>
<dbReference type="AlphaFoldDB" id="A0AAD8V0Q5"/>
<evidence type="ECO:0000313" key="5">
    <source>
        <dbReference type="Proteomes" id="UP001230504"/>
    </source>
</evidence>
<evidence type="ECO:0000313" key="4">
    <source>
        <dbReference type="EMBL" id="KAK1573509.1"/>
    </source>
</evidence>
<evidence type="ECO:0000256" key="1">
    <source>
        <dbReference type="ARBA" id="ARBA00022450"/>
    </source>
</evidence>
<sequence length="149" mass="16079">MGLGLYEHYPVFRSSIEQCDVFLFKELGCPWSVVEELERDADSSSNINLPLYSQPLCTDIQVALVDLLKSWDLAPASVIGHFSGEIAAAYSAGAITRDSAWRIAYQRGVVSENLVVASTAAPRTMMSVGLGEEDVAAYLEGTDVTVACV</sequence>
<keyword evidence="5" id="KW-1185">Reference proteome</keyword>
<keyword evidence="4" id="KW-0378">Hydrolase</keyword>
<proteinExistence type="predicted"/>
<accession>A0AAD8V0Q5</accession>
<dbReference type="GO" id="GO:0016787">
    <property type="term" value="F:hydrolase activity"/>
    <property type="evidence" value="ECO:0007669"/>
    <property type="project" value="UniProtKB-KW"/>
</dbReference>
<dbReference type="GO" id="GO:0006633">
    <property type="term" value="P:fatty acid biosynthetic process"/>
    <property type="evidence" value="ECO:0007669"/>
    <property type="project" value="TreeGrafter"/>
</dbReference>
<dbReference type="GO" id="GO:0004312">
    <property type="term" value="F:fatty acid synthase activity"/>
    <property type="evidence" value="ECO:0007669"/>
    <property type="project" value="TreeGrafter"/>
</dbReference>
<dbReference type="InterPro" id="IPR016035">
    <property type="entry name" value="Acyl_Trfase/lysoPLipase"/>
</dbReference>
<evidence type="ECO:0000256" key="2">
    <source>
        <dbReference type="ARBA" id="ARBA00022553"/>
    </source>
</evidence>